<dbReference type="Proteomes" id="UP000721920">
    <property type="component" value="Unassembled WGS sequence"/>
</dbReference>
<evidence type="ECO:0000313" key="2">
    <source>
        <dbReference type="Proteomes" id="UP000721920"/>
    </source>
</evidence>
<sequence length="74" mass="9000">MLTKQLAGNIKDIDELREKSPDLMKTRLSFLLSRDISDKLKEYFYLEKNLFPDFDKYITYLQQKNIEPREKLNR</sequence>
<accession>A0A921JW11</accession>
<proteinExistence type="predicted"/>
<reference evidence="1" key="1">
    <citation type="journal article" date="2021" name="PeerJ">
        <title>Extensive microbial diversity within the chicken gut microbiome revealed by metagenomics and culture.</title>
        <authorList>
            <person name="Gilroy R."/>
            <person name="Ravi A."/>
            <person name="Getino M."/>
            <person name="Pursley I."/>
            <person name="Horton D.L."/>
            <person name="Alikhan N.F."/>
            <person name="Baker D."/>
            <person name="Gharbi K."/>
            <person name="Hall N."/>
            <person name="Watson M."/>
            <person name="Adriaenssens E.M."/>
            <person name="Foster-Nyarko E."/>
            <person name="Jarju S."/>
            <person name="Secka A."/>
            <person name="Antonio M."/>
            <person name="Oren A."/>
            <person name="Chaudhuri R.R."/>
            <person name="La Ragione R."/>
            <person name="Hildebrand F."/>
            <person name="Pallen M.J."/>
        </authorList>
    </citation>
    <scope>NUCLEOTIDE SEQUENCE</scope>
    <source>
        <strain evidence="1">CHK173-2145</strain>
    </source>
</reference>
<reference evidence="1" key="2">
    <citation type="submission" date="2021-09" db="EMBL/GenBank/DDBJ databases">
        <authorList>
            <person name="Gilroy R."/>
        </authorList>
    </citation>
    <scope>NUCLEOTIDE SEQUENCE</scope>
    <source>
        <strain evidence="1">CHK173-2145</strain>
    </source>
</reference>
<name>A0A921JW11_9LACO</name>
<comment type="caution">
    <text evidence="1">The sequence shown here is derived from an EMBL/GenBank/DDBJ whole genome shotgun (WGS) entry which is preliminary data.</text>
</comment>
<organism evidence="1 2">
    <name type="scientific">Levilactobacillus hammesii</name>
    <dbReference type="NCBI Taxonomy" id="267633"/>
    <lineage>
        <taxon>Bacteria</taxon>
        <taxon>Bacillati</taxon>
        <taxon>Bacillota</taxon>
        <taxon>Bacilli</taxon>
        <taxon>Lactobacillales</taxon>
        <taxon>Lactobacillaceae</taxon>
        <taxon>Levilactobacillus</taxon>
    </lineage>
</organism>
<dbReference type="EMBL" id="DYXN01000043">
    <property type="protein sequence ID" value="HJE86543.1"/>
    <property type="molecule type" value="Genomic_DNA"/>
</dbReference>
<gene>
    <name evidence="1" type="ORF">K8U88_03050</name>
</gene>
<protein>
    <submittedName>
        <fullName evidence="1">Uncharacterized protein</fullName>
    </submittedName>
</protein>
<evidence type="ECO:0000313" key="1">
    <source>
        <dbReference type="EMBL" id="HJE86543.1"/>
    </source>
</evidence>
<dbReference type="AlphaFoldDB" id="A0A921JW11"/>